<evidence type="ECO:0000313" key="4">
    <source>
        <dbReference type="Proteomes" id="UP001596310"/>
    </source>
</evidence>
<dbReference type="EMBL" id="JBHSSM010000024">
    <property type="protein sequence ID" value="MFC6316196.1"/>
    <property type="molecule type" value="Genomic_DNA"/>
</dbReference>
<proteinExistence type="predicted"/>
<dbReference type="InterPro" id="IPR039076">
    <property type="entry name" value="DivIC"/>
</dbReference>
<dbReference type="Proteomes" id="UP001596310">
    <property type="component" value="Unassembled WGS sequence"/>
</dbReference>
<gene>
    <name evidence="3" type="ORF">ACFQHW_11525</name>
</gene>
<organism evidence="3 4">
    <name type="scientific">Lapidilactobacillus achengensis</name>
    <dbReference type="NCBI Taxonomy" id="2486000"/>
    <lineage>
        <taxon>Bacteria</taxon>
        <taxon>Bacillati</taxon>
        <taxon>Bacillota</taxon>
        <taxon>Bacilli</taxon>
        <taxon>Lactobacillales</taxon>
        <taxon>Lactobacillaceae</taxon>
        <taxon>Lapidilactobacillus</taxon>
    </lineage>
</organism>
<comment type="caution">
    <text evidence="3">The sequence shown here is derived from an EMBL/GenBank/DDBJ whole genome shotgun (WGS) entry which is preliminary data.</text>
</comment>
<dbReference type="PANTHER" id="PTHR40027:SF1">
    <property type="entry name" value="CELL DIVISION PROTEIN DIVIC"/>
    <property type="match status" value="1"/>
</dbReference>
<dbReference type="RefSeq" id="WP_125597014.1">
    <property type="nucleotide sequence ID" value="NZ_JBHSSM010000024.1"/>
</dbReference>
<evidence type="ECO:0000313" key="3">
    <source>
        <dbReference type="EMBL" id="MFC6316196.1"/>
    </source>
</evidence>
<accession>A0ABW1UR93</accession>
<dbReference type="PANTHER" id="PTHR40027">
    <property type="entry name" value="CELL DIVISION PROTEIN DIVIC"/>
    <property type="match status" value="1"/>
</dbReference>
<reference evidence="4" key="1">
    <citation type="journal article" date="2019" name="Int. J. Syst. Evol. Microbiol.">
        <title>The Global Catalogue of Microorganisms (GCM) 10K type strain sequencing project: providing services to taxonomists for standard genome sequencing and annotation.</title>
        <authorList>
            <consortium name="The Broad Institute Genomics Platform"/>
            <consortium name="The Broad Institute Genome Sequencing Center for Infectious Disease"/>
            <person name="Wu L."/>
            <person name="Ma J."/>
        </authorList>
    </citation>
    <scope>NUCLEOTIDE SEQUENCE [LARGE SCALE GENOMIC DNA]</scope>
    <source>
        <strain evidence="4">CCM 8897</strain>
    </source>
</reference>
<name>A0ABW1UR93_9LACO</name>
<keyword evidence="2" id="KW-0472">Membrane</keyword>
<feature type="transmembrane region" description="Helical" evidence="2">
    <location>
        <begin position="44"/>
        <end position="63"/>
    </location>
</feature>
<evidence type="ECO:0000256" key="2">
    <source>
        <dbReference type="SAM" id="Phobius"/>
    </source>
</evidence>
<evidence type="ECO:0000256" key="1">
    <source>
        <dbReference type="SAM" id="Coils"/>
    </source>
</evidence>
<keyword evidence="2" id="KW-1133">Transmembrane helix</keyword>
<feature type="coiled-coil region" evidence="1">
    <location>
        <begin position="69"/>
        <end position="103"/>
    </location>
</feature>
<dbReference type="Pfam" id="PF04977">
    <property type="entry name" value="DivIC"/>
    <property type="match status" value="1"/>
</dbReference>
<sequence length="140" mass="16622">MEAPKRRFDSKITNLNNQYIQEQQEQEALAKHQRFVRRVHRRRLLFLGVLVLIFAALLGNQWLRSQRTQRTLQANIAVQQQKLKKAQQQQEDLQIQVDQLHDADYLDKLIRYKYDYSKKGEVIFTLPDNEGQTTSSNPKN</sequence>
<keyword evidence="4" id="KW-1185">Reference proteome</keyword>
<protein>
    <submittedName>
        <fullName evidence="3">Septum formation initiator family protein</fullName>
    </submittedName>
</protein>
<keyword evidence="1" id="KW-0175">Coiled coil</keyword>
<keyword evidence="2" id="KW-0812">Transmembrane</keyword>
<dbReference type="InterPro" id="IPR007060">
    <property type="entry name" value="FtsL/DivIC"/>
</dbReference>